<dbReference type="Proteomes" id="UP001201262">
    <property type="component" value="Unassembled WGS sequence"/>
</dbReference>
<dbReference type="EMBL" id="JAJTJA010000007">
    <property type="protein sequence ID" value="KAH8696436.1"/>
    <property type="molecule type" value="Genomic_DNA"/>
</dbReference>
<accession>A0AAD4KPS2</accession>
<evidence type="ECO:0000256" key="1">
    <source>
        <dbReference type="SAM" id="MobiDB-lite"/>
    </source>
</evidence>
<sequence length="111" mass="11983">MAALPTLRRQAASLLRPLTSSTTAPAGKAIPPPLTSAFSTSAAQNALKEGDTNRDNVNEEYERLKEQSLSEAKQGKRYWKQELASESEAGVKADRGETGASQDDGWMRSDS</sequence>
<evidence type="ECO:0000313" key="3">
    <source>
        <dbReference type="Proteomes" id="UP001201262"/>
    </source>
</evidence>
<feature type="region of interest" description="Disordered" evidence="1">
    <location>
        <begin position="62"/>
        <end position="111"/>
    </location>
</feature>
<dbReference type="GeneID" id="70240046"/>
<protein>
    <submittedName>
        <fullName evidence="2">Uncharacterized protein</fullName>
    </submittedName>
</protein>
<dbReference type="RefSeq" id="XP_046071372.1">
    <property type="nucleotide sequence ID" value="XM_046209759.1"/>
</dbReference>
<evidence type="ECO:0000313" key="2">
    <source>
        <dbReference type="EMBL" id="KAH8696436.1"/>
    </source>
</evidence>
<proteinExistence type="predicted"/>
<gene>
    <name evidence="2" type="ORF">BGW36DRAFT_187240</name>
</gene>
<reference evidence="2" key="1">
    <citation type="submission" date="2021-12" db="EMBL/GenBank/DDBJ databases">
        <title>Convergent genome expansion in fungi linked to evolution of root-endophyte symbiosis.</title>
        <authorList>
            <consortium name="DOE Joint Genome Institute"/>
            <person name="Ke Y.-H."/>
            <person name="Bonito G."/>
            <person name="Liao H.-L."/>
            <person name="Looney B."/>
            <person name="Rojas-Flechas A."/>
            <person name="Nash J."/>
            <person name="Hameed K."/>
            <person name="Schadt C."/>
            <person name="Martin F."/>
            <person name="Crous P.W."/>
            <person name="Miettinen O."/>
            <person name="Magnuson J.K."/>
            <person name="Labbe J."/>
            <person name="Jacobson D."/>
            <person name="Doktycz M.J."/>
            <person name="Veneault-Fourrey C."/>
            <person name="Kuo A."/>
            <person name="Mondo S."/>
            <person name="Calhoun S."/>
            <person name="Riley R."/>
            <person name="Ohm R."/>
            <person name="LaButti K."/>
            <person name="Andreopoulos B."/>
            <person name="Pangilinan J."/>
            <person name="Nolan M."/>
            <person name="Tritt A."/>
            <person name="Clum A."/>
            <person name="Lipzen A."/>
            <person name="Daum C."/>
            <person name="Barry K."/>
            <person name="Grigoriev I.V."/>
            <person name="Vilgalys R."/>
        </authorList>
    </citation>
    <scope>NUCLEOTIDE SEQUENCE</scope>
    <source>
        <strain evidence="2">PMI_201</strain>
    </source>
</reference>
<dbReference type="AlphaFoldDB" id="A0AAD4KPS2"/>
<organism evidence="2 3">
    <name type="scientific">Talaromyces proteolyticus</name>
    <dbReference type="NCBI Taxonomy" id="1131652"/>
    <lineage>
        <taxon>Eukaryota</taxon>
        <taxon>Fungi</taxon>
        <taxon>Dikarya</taxon>
        <taxon>Ascomycota</taxon>
        <taxon>Pezizomycotina</taxon>
        <taxon>Eurotiomycetes</taxon>
        <taxon>Eurotiomycetidae</taxon>
        <taxon>Eurotiales</taxon>
        <taxon>Trichocomaceae</taxon>
        <taxon>Talaromyces</taxon>
        <taxon>Talaromyces sect. Bacilispori</taxon>
    </lineage>
</organism>
<comment type="caution">
    <text evidence="2">The sequence shown here is derived from an EMBL/GenBank/DDBJ whole genome shotgun (WGS) entry which is preliminary data.</text>
</comment>
<keyword evidence="3" id="KW-1185">Reference proteome</keyword>
<name>A0AAD4KPS2_9EURO</name>
<feature type="region of interest" description="Disordered" evidence="1">
    <location>
        <begin position="14"/>
        <end position="38"/>
    </location>
</feature>